<organism evidence="3 4">
    <name type="scientific">Bugula neritina</name>
    <name type="common">Brown bryozoan</name>
    <name type="synonym">Sertularia neritina</name>
    <dbReference type="NCBI Taxonomy" id="10212"/>
    <lineage>
        <taxon>Eukaryota</taxon>
        <taxon>Metazoa</taxon>
        <taxon>Spiralia</taxon>
        <taxon>Lophotrochozoa</taxon>
        <taxon>Bryozoa</taxon>
        <taxon>Gymnolaemata</taxon>
        <taxon>Cheilostomatida</taxon>
        <taxon>Flustrina</taxon>
        <taxon>Buguloidea</taxon>
        <taxon>Bugulidae</taxon>
        <taxon>Bugula</taxon>
    </lineage>
</organism>
<evidence type="ECO:0000313" key="4">
    <source>
        <dbReference type="Proteomes" id="UP000593567"/>
    </source>
</evidence>
<protein>
    <recommendedName>
        <fullName evidence="5">Transmembrane protein</fullName>
    </recommendedName>
</protein>
<proteinExistence type="predicted"/>
<evidence type="ECO:0000256" key="1">
    <source>
        <dbReference type="SAM" id="MobiDB-lite"/>
    </source>
</evidence>
<keyword evidence="2" id="KW-1133">Transmembrane helix</keyword>
<dbReference type="SUPFAM" id="SSF57924">
    <property type="entry name" value="Inhibitor of apoptosis (IAP) repeat"/>
    <property type="match status" value="1"/>
</dbReference>
<dbReference type="Proteomes" id="UP000593567">
    <property type="component" value="Unassembled WGS sequence"/>
</dbReference>
<dbReference type="EMBL" id="VXIV02002784">
    <property type="protein sequence ID" value="KAF6022941.1"/>
    <property type="molecule type" value="Genomic_DNA"/>
</dbReference>
<feature type="transmembrane region" description="Helical" evidence="2">
    <location>
        <begin position="331"/>
        <end position="353"/>
    </location>
</feature>
<keyword evidence="4" id="KW-1185">Reference proteome</keyword>
<keyword evidence="2" id="KW-0812">Transmembrane</keyword>
<keyword evidence="2" id="KW-0472">Membrane</keyword>
<evidence type="ECO:0000313" key="3">
    <source>
        <dbReference type="EMBL" id="KAF6022941.1"/>
    </source>
</evidence>
<evidence type="ECO:0000256" key="2">
    <source>
        <dbReference type="SAM" id="Phobius"/>
    </source>
</evidence>
<dbReference type="AlphaFoldDB" id="A0A7J7JBC5"/>
<dbReference type="Gene3D" id="1.10.1170.10">
    <property type="entry name" value="Inhibitor Of Apoptosis Protein (2mihbC-IAP-1), Chain A"/>
    <property type="match status" value="1"/>
</dbReference>
<accession>A0A7J7JBC5</accession>
<comment type="caution">
    <text evidence="3">The sequence shown here is derived from an EMBL/GenBank/DDBJ whole genome shotgun (WGS) entry which is preliminary data.</text>
</comment>
<gene>
    <name evidence="3" type="ORF">EB796_018751</name>
</gene>
<feature type="region of interest" description="Disordered" evidence="1">
    <location>
        <begin position="401"/>
        <end position="449"/>
    </location>
</feature>
<sequence>MLMNLCTKALSLYQQYDDEDDHVHPEKLEDQTHVDDTDFKSDVTIEADDSGSPEIYYNALPECSVELSVDQDQDIPSEHHTVKLCDLTELSHQEVSQSGNLNFEPEISDNRFNTTRINCFGPWYYTGLVFGTIISSFLLPSCSGELARYYGEKDFVDFKHFWIGTNSAVSSLPYDSCSHFCPESLATSDFQAPRYSSFRSEVSYSLSSVGNFTILPFGEDEANNHSLPLDSAGVTCTKGNVCKSSHSTVDEKTQMLSSDENLETDNLTYDHPAINTNNSCSANFIPYGQLQKASEKILGLSSDNFSTDGVKVLQANKVEMDISSLTYGCFVLWWSLFLIVPVNWPSVAVLIVFKSFRKLQNLYFLQLQAKYESFETTASWTARAAEIEPDCADSGEIQTQTDYLSSNSPSFAEEDSPNTGNPFKPPPASLFVHGANASEDADNDRTGKANGFCTPENDWHATPSLNAVKDFTDILAYMYTQEILSKLENPVSTANQDDFLPATRDESKEHFAHLEFEDWQNFSRKFEYSSDLDRPFQLPCYNSAFEGKAVGAPLAHDTDELQEILKELKSDYEYLRPPPTEILCYTIPRYPDNHNPLLPLALQKKLDEMAPREFLTYVLKELTLEERESLMVDERQRRKSFLVNWPHSNNLSGVKLAQAGFYCVGGFHNVWGTSVVYFSMFSLTFMIPSLS</sequence>
<feature type="compositionally biased region" description="Polar residues" evidence="1">
    <location>
        <begin position="401"/>
        <end position="410"/>
    </location>
</feature>
<name>A0A7J7JBC5_BUGNE</name>
<reference evidence="3" key="1">
    <citation type="submission" date="2020-06" db="EMBL/GenBank/DDBJ databases">
        <title>Draft genome of Bugula neritina, a colonial animal packing powerful symbionts and potential medicines.</title>
        <authorList>
            <person name="Rayko M."/>
        </authorList>
    </citation>
    <scope>NUCLEOTIDE SEQUENCE [LARGE SCALE GENOMIC DNA]</scope>
    <source>
        <strain evidence="3">Kwan_BN1</strain>
    </source>
</reference>
<evidence type="ECO:0008006" key="5">
    <source>
        <dbReference type="Google" id="ProtNLM"/>
    </source>
</evidence>